<proteinExistence type="predicted"/>
<protein>
    <submittedName>
        <fullName evidence="2">Uncharacterized protein</fullName>
    </submittedName>
</protein>
<evidence type="ECO:0000313" key="3">
    <source>
        <dbReference type="Proteomes" id="UP000185426"/>
    </source>
</evidence>
<accession>A0A1L6ZHN0</accession>
<dbReference type="InterPro" id="IPR043773">
    <property type="entry name" value="JetA"/>
</dbReference>
<name>A0A1L6ZHN0_BACIA</name>
<gene>
    <name evidence="2" type="ORF">BSA145_08790</name>
</gene>
<organism evidence="2 3">
    <name type="scientific">Bacillus safensis</name>
    <dbReference type="NCBI Taxonomy" id="561879"/>
    <lineage>
        <taxon>Bacteria</taxon>
        <taxon>Bacillati</taxon>
        <taxon>Bacillota</taxon>
        <taxon>Bacilli</taxon>
        <taxon>Bacillales</taxon>
        <taxon>Bacillaceae</taxon>
        <taxon>Bacillus</taxon>
    </lineage>
</organism>
<feature type="coiled-coil region" evidence="1">
    <location>
        <begin position="357"/>
        <end position="384"/>
    </location>
</feature>
<reference evidence="2 3" key="1">
    <citation type="submission" date="2016-05" db="EMBL/GenBank/DDBJ databases">
        <title>Complete Genome and Methylome Analysis of Psychrotrophic Bacterial Isolates from Antarctic Lake Untersee.</title>
        <authorList>
            <person name="Fomenkov A."/>
            <person name="Akimov V.N."/>
            <person name="Vasilyeva L.V."/>
            <person name="Andersen D."/>
            <person name="Vincze T."/>
            <person name="Roberts R.J."/>
        </authorList>
    </citation>
    <scope>NUCLEOTIDE SEQUENCE [LARGE SCALE GENOMIC DNA]</scope>
    <source>
        <strain evidence="2 3">U14-5</strain>
    </source>
</reference>
<evidence type="ECO:0000313" key="2">
    <source>
        <dbReference type="EMBL" id="APT45982.1"/>
    </source>
</evidence>
<keyword evidence="1" id="KW-0175">Coiled coil</keyword>
<sequence length="457" mass="54087">MSLFNKVSESFFSTFTSKHRILYLKALYVVLECFRNEIIVKKDELISMLCSALEEHFLNYDGDEEDLKESSISEKAHALIRKFRATGWIETEQLSNSLEEFFVIPDYAVKLLITLKEIDEDKPQEYNSLVSSTYYTLKGVDQERGEHAYDVLLQAHRMTIELKDNLLKLLNNMGRYHQAIHGLLNVQDVLEEHFGEYKQVVSERLYHPLKTFDSVDRFKVRIIKILNSWILDDSFIEIMSNRPRNPDKHIVKEDIIHQMNEILKIYEYILPQLLQEIDRKHNGYIKASIYRMQYLMNRDRDIKGVLIELLKEMGNNSKIVENISFLNDFPFYQVEYVNEESLYKKPKKREIHDPAPLEDEELDNNTLDSELKDIKNRAKKAITRKKVEKRITEWLINSTYKESCDFDIKEVDDFLLLIMSVVISDESGLPYQIEFKDEYIYVNGYRIPELLFKKVGV</sequence>
<dbReference type="Proteomes" id="UP000185426">
    <property type="component" value="Chromosome"/>
</dbReference>
<dbReference type="RefSeq" id="WP_075622207.1">
    <property type="nucleotide sequence ID" value="NZ_CP015607.1"/>
</dbReference>
<evidence type="ECO:0000256" key="1">
    <source>
        <dbReference type="SAM" id="Coils"/>
    </source>
</evidence>
<dbReference type="EMBL" id="CP015607">
    <property type="protein sequence ID" value="APT45982.1"/>
    <property type="molecule type" value="Genomic_DNA"/>
</dbReference>
<dbReference type="Pfam" id="PF18982">
    <property type="entry name" value="JetA"/>
    <property type="match status" value="1"/>
</dbReference>
<dbReference type="AlphaFoldDB" id="A0A1L6ZHN0"/>